<evidence type="ECO:0000313" key="3">
    <source>
        <dbReference type="EMBL" id="TXE33235.1"/>
    </source>
</evidence>
<dbReference type="InterPro" id="IPR048345">
    <property type="entry name" value="ParM_C"/>
</dbReference>
<reference evidence="3 4" key="1">
    <citation type="submission" date="2019-07" db="EMBL/GenBank/DDBJ databases">
        <title>Serratia strains were isolated from fresh produce.</title>
        <authorList>
            <person name="Cho G.-S."/>
            <person name="Stein M."/>
            <person name="Lee W."/>
            <person name="Suh S.H."/>
            <person name="Franz C.M.A.P."/>
        </authorList>
    </citation>
    <scope>NUCLEOTIDE SEQUENCE [LARGE SCALE GENOMIC DNA]</scope>
    <source>
        <strain evidence="3 4">S16</strain>
    </source>
</reference>
<dbReference type="RefSeq" id="WP_147881768.1">
    <property type="nucleotide sequence ID" value="NZ_VOUQ01000007.1"/>
</dbReference>
<feature type="domain" description="Plasmid segregation protein ParM C-terminal" evidence="2">
    <location>
        <begin position="159"/>
        <end position="317"/>
    </location>
</feature>
<evidence type="ECO:0000259" key="2">
    <source>
        <dbReference type="Pfam" id="PF21523"/>
    </source>
</evidence>
<gene>
    <name evidence="3" type="ORF">FOT62_13765</name>
</gene>
<sequence>MKIFIDDGSTAIKMAWQENGEQRTLRSPNSFKPEWSTPFGDKSPANYLLDGERYSFDPVSPDAIRTTHTRYQYSDVNVVAIHHALLQTGLSPQPVDVEVTLPLGEYLDEHNQPNRDNIQRKQRNILRPVALNGGETFTIRNVRVMPESIPAGFDIVKDLDELDSLLIVDLGGTTLDVAQVRGQLTGITKTFCDPGIGVSLMTEAVKSALAAANTRASSYFADDLIQRRHDVPYLRTRVNDAGQFSQVLDALQEKEAMLSRRVQQAIERFSGYTHVMVIGGGAEIVGDAVQAATAMPAARFFKTTNPQFDLVNGLYQMGTPE</sequence>
<dbReference type="CDD" id="cd24022">
    <property type="entry name" value="ASKHA_NBD_ParM_R1-like"/>
    <property type="match status" value="1"/>
</dbReference>
<name>A0A5C7CK63_SERMA</name>
<dbReference type="Pfam" id="PF06406">
    <property type="entry name" value="StbA_N"/>
    <property type="match status" value="1"/>
</dbReference>
<accession>A0A5C7CK63</accession>
<organism evidence="3 4">
    <name type="scientific">Serratia marcescens</name>
    <dbReference type="NCBI Taxonomy" id="615"/>
    <lineage>
        <taxon>Bacteria</taxon>
        <taxon>Pseudomonadati</taxon>
        <taxon>Pseudomonadota</taxon>
        <taxon>Gammaproteobacteria</taxon>
        <taxon>Enterobacterales</taxon>
        <taxon>Yersiniaceae</taxon>
        <taxon>Serratia</taxon>
    </lineage>
</organism>
<comment type="caution">
    <text evidence="3">The sequence shown here is derived from an EMBL/GenBank/DDBJ whole genome shotgun (WGS) entry which is preliminary data.</text>
</comment>
<dbReference type="AlphaFoldDB" id="A0A5C7CK63"/>
<feature type="domain" description="Plasmid segregation protein ParM/StbA N-terminal" evidence="1">
    <location>
        <begin position="1"/>
        <end position="157"/>
    </location>
</feature>
<dbReference type="SUPFAM" id="SSF53067">
    <property type="entry name" value="Actin-like ATPase domain"/>
    <property type="match status" value="2"/>
</dbReference>
<dbReference type="Pfam" id="PF21523">
    <property type="entry name" value="ParM_N"/>
    <property type="match status" value="1"/>
</dbReference>
<dbReference type="InterPro" id="IPR056367">
    <property type="entry name" value="ASKHA_NBD_ParM_R1-like"/>
</dbReference>
<dbReference type="Gene3D" id="3.30.420.40">
    <property type="match status" value="2"/>
</dbReference>
<protein>
    <submittedName>
        <fullName evidence="3">Recombinase</fullName>
    </submittedName>
</protein>
<dbReference type="InterPro" id="IPR009440">
    <property type="entry name" value="ParM/StbA_N"/>
</dbReference>
<dbReference type="InterPro" id="IPR043129">
    <property type="entry name" value="ATPase_NBD"/>
</dbReference>
<evidence type="ECO:0000313" key="4">
    <source>
        <dbReference type="Proteomes" id="UP000321126"/>
    </source>
</evidence>
<proteinExistence type="predicted"/>
<dbReference type="EMBL" id="VOUQ01000007">
    <property type="protein sequence ID" value="TXE33235.1"/>
    <property type="molecule type" value="Genomic_DNA"/>
</dbReference>
<evidence type="ECO:0000259" key="1">
    <source>
        <dbReference type="Pfam" id="PF06406"/>
    </source>
</evidence>
<dbReference type="Proteomes" id="UP000321126">
    <property type="component" value="Unassembled WGS sequence"/>
</dbReference>